<dbReference type="GO" id="GO:0005737">
    <property type="term" value="C:cytoplasm"/>
    <property type="evidence" value="ECO:0007669"/>
    <property type="project" value="UniProtKB-SubCell"/>
</dbReference>
<dbReference type="PANTHER" id="PTHR34298:SF2">
    <property type="entry name" value="SEGREGATION AND CONDENSATION PROTEIN B"/>
    <property type="match status" value="1"/>
</dbReference>
<dbReference type="Pfam" id="PF04079">
    <property type="entry name" value="SMC_ScpB"/>
    <property type="match status" value="1"/>
</dbReference>
<protein>
    <recommendedName>
        <fullName evidence="5">Segregation and condensation protein B</fullName>
    </recommendedName>
</protein>
<evidence type="ECO:0000313" key="7">
    <source>
        <dbReference type="Proteomes" id="UP000015961"/>
    </source>
</evidence>
<evidence type="ECO:0000256" key="3">
    <source>
        <dbReference type="ARBA" id="ARBA00022829"/>
    </source>
</evidence>
<dbReference type="STRING" id="1140003.OMY_00795"/>
<dbReference type="GO" id="GO:0051304">
    <property type="term" value="P:chromosome separation"/>
    <property type="evidence" value="ECO:0007669"/>
    <property type="project" value="InterPro"/>
</dbReference>
<keyword evidence="2 5" id="KW-0132">Cell division</keyword>
<proteinExistence type="inferred from homology"/>
<keyword evidence="3 5" id="KW-0159">Chromosome partition</keyword>
<accession>S0P6N9</accession>
<comment type="subcellular location">
    <subcellularLocation>
        <location evidence="5">Cytoplasm</location>
    </subcellularLocation>
    <text evidence="5">Associated with two foci at the outer edges of the nucleoid region in young cells, and at four foci within both cell halves in older cells.</text>
</comment>
<evidence type="ECO:0000313" key="6">
    <source>
        <dbReference type="EMBL" id="EOT84156.1"/>
    </source>
</evidence>
<dbReference type="GO" id="GO:0006260">
    <property type="term" value="P:DNA replication"/>
    <property type="evidence" value="ECO:0007669"/>
    <property type="project" value="UniProtKB-UniRule"/>
</dbReference>
<dbReference type="Gene3D" id="1.10.10.10">
    <property type="entry name" value="Winged helix-like DNA-binding domain superfamily/Winged helix DNA-binding domain"/>
    <property type="match status" value="2"/>
</dbReference>
<dbReference type="GO" id="GO:0051301">
    <property type="term" value="P:cell division"/>
    <property type="evidence" value="ECO:0007669"/>
    <property type="project" value="UniProtKB-KW"/>
</dbReference>
<name>S0P6N9_9ENTE</name>
<dbReference type="eggNOG" id="COG1386">
    <property type="taxonomic scope" value="Bacteria"/>
</dbReference>
<dbReference type="EMBL" id="ASWO01000005">
    <property type="protein sequence ID" value="EOT84156.1"/>
    <property type="molecule type" value="Genomic_DNA"/>
</dbReference>
<dbReference type="Proteomes" id="UP000015961">
    <property type="component" value="Unassembled WGS sequence"/>
</dbReference>
<dbReference type="InterPro" id="IPR005234">
    <property type="entry name" value="ScpB_csome_segregation"/>
</dbReference>
<keyword evidence="4 5" id="KW-0131">Cell cycle</keyword>
<evidence type="ECO:0000256" key="2">
    <source>
        <dbReference type="ARBA" id="ARBA00022618"/>
    </source>
</evidence>
<comment type="subunit">
    <text evidence="5">Homodimer. Homodimerization may be required to stabilize the binding of ScpA to the Smc head domains. Component of a cohesin-like complex composed of ScpA, ScpB and the Smc homodimer, in which ScpA and ScpB bind to the head domain of Smc. The presence of the three proteins is required for the association of the complex with DNA.</text>
</comment>
<comment type="similarity">
    <text evidence="5">Belongs to the ScpB family.</text>
</comment>
<organism evidence="6 7">
    <name type="scientific">Enterococcus sulfureus ATCC 49903</name>
    <dbReference type="NCBI Taxonomy" id="1140003"/>
    <lineage>
        <taxon>Bacteria</taxon>
        <taxon>Bacillati</taxon>
        <taxon>Bacillota</taxon>
        <taxon>Bacilli</taxon>
        <taxon>Lactobacillales</taxon>
        <taxon>Enterococcaceae</taxon>
        <taxon>Enterococcus</taxon>
    </lineage>
</organism>
<dbReference type="PIRSF" id="PIRSF019345">
    <property type="entry name" value="ScpB"/>
    <property type="match status" value="1"/>
</dbReference>
<dbReference type="AlphaFoldDB" id="S0P6N9"/>
<dbReference type="PATRIC" id="fig|1140003.3.peg.753"/>
<dbReference type="HAMAP" id="MF_01804">
    <property type="entry name" value="ScpB"/>
    <property type="match status" value="1"/>
</dbReference>
<dbReference type="PANTHER" id="PTHR34298">
    <property type="entry name" value="SEGREGATION AND CONDENSATION PROTEIN B"/>
    <property type="match status" value="1"/>
</dbReference>
<keyword evidence="7" id="KW-1185">Reference proteome</keyword>
<reference evidence="6 7" key="1">
    <citation type="submission" date="2013-03" db="EMBL/GenBank/DDBJ databases">
        <title>The Genome Sequence of Enterococcus sulfureus ATCC_49903 (PacBio/Illumina hybrid assembly).</title>
        <authorList>
            <consortium name="The Broad Institute Genomics Platform"/>
            <consortium name="The Broad Institute Genome Sequencing Center for Infectious Disease"/>
            <person name="Earl A."/>
            <person name="Russ C."/>
            <person name="Gilmore M."/>
            <person name="Surin D."/>
            <person name="Walker B."/>
            <person name="Young S."/>
            <person name="Zeng Q."/>
            <person name="Gargeya S."/>
            <person name="Fitzgerald M."/>
            <person name="Haas B."/>
            <person name="Abouelleil A."/>
            <person name="Allen A.W."/>
            <person name="Alvarado L."/>
            <person name="Arachchi H.M."/>
            <person name="Berlin A.M."/>
            <person name="Chapman S.B."/>
            <person name="Gainer-Dewar J."/>
            <person name="Goldberg J."/>
            <person name="Griggs A."/>
            <person name="Gujja S."/>
            <person name="Hansen M."/>
            <person name="Howarth C."/>
            <person name="Imamovic A."/>
            <person name="Ireland A."/>
            <person name="Larimer J."/>
            <person name="McCowan C."/>
            <person name="Murphy C."/>
            <person name="Pearson M."/>
            <person name="Poon T.W."/>
            <person name="Priest M."/>
            <person name="Roberts A."/>
            <person name="Saif S."/>
            <person name="Shea T."/>
            <person name="Sisk P."/>
            <person name="Sykes S."/>
            <person name="Wortman J."/>
            <person name="Nusbaum C."/>
            <person name="Birren B."/>
        </authorList>
    </citation>
    <scope>NUCLEOTIDE SEQUENCE [LARGE SCALE GENOMIC DNA]</scope>
    <source>
        <strain evidence="6 7">ATCC 49903</strain>
    </source>
</reference>
<evidence type="ECO:0000256" key="1">
    <source>
        <dbReference type="ARBA" id="ARBA00022490"/>
    </source>
</evidence>
<dbReference type="RefSeq" id="WP_016185250.1">
    <property type="nucleotide sequence ID" value="NZ_ASWO01000005.1"/>
</dbReference>
<dbReference type="InterPro" id="IPR036390">
    <property type="entry name" value="WH_DNA-bd_sf"/>
</dbReference>
<dbReference type="InterPro" id="IPR036388">
    <property type="entry name" value="WH-like_DNA-bd_sf"/>
</dbReference>
<evidence type="ECO:0000256" key="5">
    <source>
        <dbReference type="HAMAP-Rule" id="MF_01804"/>
    </source>
</evidence>
<dbReference type="SUPFAM" id="SSF46785">
    <property type="entry name" value="Winged helix' DNA-binding domain"/>
    <property type="match status" value="2"/>
</dbReference>
<gene>
    <name evidence="5" type="primary">scpB</name>
    <name evidence="6" type="ORF">I573_01883</name>
</gene>
<evidence type="ECO:0000256" key="4">
    <source>
        <dbReference type="ARBA" id="ARBA00023306"/>
    </source>
</evidence>
<keyword evidence="1 5" id="KW-0963">Cytoplasm</keyword>
<sequence>MKEYQEIEALLFIVGQEGIRLEELSTILNRSQTVVHTQLMELAKRYEEDDQSALCILEVGQQFILSTKQLLAPLLKEYARSPLSGRLSQAALETLAIIAYKQPITRVEIETIRGVKASGSLQKLVALQLVEEKGRVDGPGRAILYGTSAYFMNYFGLKDLTELPDLEVMSADLEEPIQDLFQPITQIEENE</sequence>
<dbReference type="OrthoDB" id="9806226at2"/>
<dbReference type="NCBIfam" id="TIGR00281">
    <property type="entry name" value="SMC-Scp complex subunit ScpB"/>
    <property type="match status" value="1"/>
</dbReference>
<comment type="caution">
    <text evidence="6">The sequence shown here is derived from an EMBL/GenBank/DDBJ whole genome shotgun (WGS) entry which is preliminary data.</text>
</comment>
<comment type="function">
    <text evidence="5">Participates in chromosomal partition during cell division. May act via the formation of a condensin-like complex containing Smc and ScpA that pull DNA away from mid-cell into both cell halves.</text>
</comment>